<evidence type="ECO:0000313" key="2">
    <source>
        <dbReference type="Proteomes" id="UP000278627"/>
    </source>
</evidence>
<evidence type="ECO:0000313" key="1">
    <source>
        <dbReference type="EMBL" id="VDN85938.1"/>
    </source>
</evidence>
<name>A0A0N4T9A0_BRUPA</name>
<keyword evidence="2" id="KW-1185">Reference proteome</keyword>
<dbReference type="STRING" id="6280.A0A0N4T9A0"/>
<reference evidence="3" key="1">
    <citation type="submission" date="2017-02" db="UniProtKB">
        <authorList>
            <consortium name="WormBaseParasite"/>
        </authorList>
    </citation>
    <scope>IDENTIFICATION</scope>
</reference>
<accession>A0A0N4T9A0</accession>
<dbReference type="WBParaSite" id="BPAG_0000478701-mRNA-1">
    <property type="protein sequence ID" value="BPAG_0000478701-mRNA-1"/>
    <property type="gene ID" value="BPAG_0000478701"/>
</dbReference>
<proteinExistence type="predicted"/>
<sequence>MFRSLNKWQELSTSMSFRNLLSTIASKSENSLIAKELPSTVDEIGIPHAIKVIFFLFRFHEDLFFPYHCCD</sequence>
<dbReference type="AlphaFoldDB" id="A0A0N4T9A0"/>
<dbReference type="Proteomes" id="UP000278627">
    <property type="component" value="Unassembled WGS sequence"/>
</dbReference>
<organism evidence="3">
    <name type="scientific">Brugia pahangi</name>
    <name type="common">Filarial nematode worm</name>
    <dbReference type="NCBI Taxonomy" id="6280"/>
    <lineage>
        <taxon>Eukaryota</taxon>
        <taxon>Metazoa</taxon>
        <taxon>Ecdysozoa</taxon>
        <taxon>Nematoda</taxon>
        <taxon>Chromadorea</taxon>
        <taxon>Rhabditida</taxon>
        <taxon>Spirurina</taxon>
        <taxon>Spiruromorpha</taxon>
        <taxon>Filarioidea</taxon>
        <taxon>Onchocercidae</taxon>
        <taxon>Brugia</taxon>
    </lineage>
</organism>
<protein>
    <submittedName>
        <fullName evidence="3">Ovule protein</fullName>
    </submittedName>
</protein>
<evidence type="ECO:0000313" key="3">
    <source>
        <dbReference type="WBParaSite" id="BPAG_0000478701-mRNA-1"/>
    </source>
</evidence>
<gene>
    <name evidence="1" type="ORF">BPAG_LOCUS4752</name>
</gene>
<reference evidence="1 2" key="2">
    <citation type="submission" date="2018-11" db="EMBL/GenBank/DDBJ databases">
        <authorList>
            <consortium name="Pathogen Informatics"/>
        </authorList>
    </citation>
    <scope>NUCLEOTIDE SEQUENCE [LARGE SCALE GENOMIC DNA]</scope>
</reference>
<dbReference type="EMBL" id="UZAD01002649">
    <property type="protein sequence ID" value="VDN85938.1"/>
    <property type="molecule type" value="Genomic_DNA"/>
</dbReference>